<evidence type="ECO:0000256" key="5">
    <source>
        <dbReference type="ARBA" id="ARBA00022989"/>
    </source>
</evidence>
<feature type="transmembrane region" description="Helical" evidence="7">
    <location>
        <begin position="6"/>
        <end position="25"/>
    </location>
</feature>
<reference evidence="11 12" key="1">
    <citation type="submission" date="2016-03" db="EMBL/GenBank/DDBJ databases">
        <title>Genome sequence of Providencia stuartii strain, isolated from the salivary glands of larval Lucilia sericata.</title>
        <authorList>
            <person name="Yuan Y."/>
            <person name="Zhang Y."/>
            <person name="Fu S."/>
            <person name="Crippen T.L."/>
            <person name="Visi D."/>
            <person name="Benbow M.E."/>
            <person name="Allen M."/>
            <person name="Tomberlin J.K."/>
            <person name="Sze S.-H."/>
            <person name="Tarone A.M."/>
        </authorList>
    </citation>
    <scope>NUCLEOTIDE SEQUENCE [LARGE SCALE GENOMIC DNA]</scope>
    <source>
        <strain evidence="11 12">Crippen</strain>
    </source>
</reference>
<keyword evidence="12" id="KW-1185">Reference proteome</keyword>
<dbReference type="EMBL" id="LVIE01000112">
    <property type="protein sequence ID" value="OHT24632.1"/>
    <property type="molecule type" value="Genomic_DNA"/>
</dbReference>
<evidence type="ECO:0000256" key="3">
    <source>
        <dbReference type="ARBA" id="ARBA00022475"/>
    </source>
</evidence>
<accession>A0A1S1HS03</accession>
<evidence type="ECO:0000259" key="9">
    <source>
        <dbReference type="Pfam" id="PF20730"/>
    </source>
</evidence>
<organism evidence="11 12">
    <name type="scientific">Providencia stuartii</name>
    <dbReference type="NCBI Taxonomy" id="588"/>
    <lineage>
        <taxon>Bacteria</taxon>
        <taxon>Pseudomonadati</taxon>
        <taxon>Pseudomonadota</taxon>
        <taxon>Gammaproteobacteria</taxon>
        <taxon>Enterobacterales</taxon>
        <taxon>Morganellaceae</taxon>
        <taxon>Providencia</taxon>
    </lineage>
</organism>
<sequence length="217" mass="24510">MSYYYLLVIIKFIIGFAIVLSHMNLSGKTQLSQMTPIDFIGNFVLGGIIGGVIYSDTIPLYQYVIILLIGVSFISGLNYLTKKFNFIRNVTIGNPIPIINKGKFIMENILEKGNKIDILNISSRIHAQGVHSFQEIYYAQIEPDGQLTVICDPTNMPSVIVMKDGVARLNELRSVEKDEEWLNQQMQAQGINEPDSVFLAEFWQGEVKFILKDGKIQ</sequence>
<dbReference type="GO" id="GO:0005886">
    <property type="term" value="C:plasma membrane"/>
    <property type="evidence" value="ECO:0007669"/>
    <property type="project" value="UniProtKB-SubCell"/>
</dbReference>
<feature type="domain" description="YetF C-terminal" evidence="8">
    <location>
        <begin position="82"/>
        <end position="202"/>
    </location>
</feature>
<evidence type="ECO:0000256" key="6">
    <source>
        <dbReference type="ARBA" id="ARBA00023136"/>
    </source>
</evidence>
<reference evidence="10" key="2">
    <citation type="submission" date="2024-02" db="EMBL/GenBank/DDBJ databases">
        <authorList>
            <consortium name="Clinical and Environmental Microbiology Branch: Whole genome sequencing antimicrobial resistance pathogens in the healthcare setting"/>
        </authorList>
    </citation>
    <scope>NUCLEOTIDE SEQUENCE</scope>
    <source>
        <strain evidence="10">2021GO-0154</strain>
    </source>
</reference>
<keyword evidence="4 7" id="KW-0812">Transmembrane</keyword>
<dbReference type="PANTHER" id="PTHR34582:SF6">
    <property type="entry name" value="UPF0702 TRANSMEMBRANE PROTEIN YCAP"/>
    <property type="match status" value="1"/>
</dbReference>
<feature type="transmembrane region" description="Helical" evidence="7">
    <location>
        <begin position="60"/>
        <end position="80"/>
    </location>
</feature>
<keyword evidence="5 7" id="KW-1133">Transmembrane helix</keyword>
<proteinExistence type="inferred from homology"/>
<evidence type="ECO:0000313" key="10">
    <source>
        <dbReference type="EMBL" id="EMJ5136173.1"/>
    </source>
</evidence>
<dbReference type="InterPro" id="IPR007353">
    <property type="entry name" value="DUF421"/>
</dbReference>
<comment type="similarity">
    <text evidence="2">Belongs to the UPF0702 family.</text>
</comment>
<name>A0A1S1HS03_PROST</name>
<dbReference type="Pfam" id="PF20730">
    <property type="entry name" value="YetF_N"/>
    <property type="match status" value="1"/>
</dbReference>
<evidence type="ECO:0000256" key="7">
    <source>
        <dbReference type="SAM" id="Phobius"/>
    </source>
</evidence>
<evidence type="ECO:0000313" key="12">
    <source>
        <dbReference type="Proteomes" id="UP000179588"/>
    </source>
</evidence>
<comment type="caution">
    <text evidence="11">The sequence shown here is derived from an EMBL/GenBank/DDBJ whole genome shotgun (WGS) entry which is preliminary data.</text>
</comment>
<evidence type="ECO:0000259" key="8">
    <source>
        <dbReference type="Pfam" id="PF04239"/>
    </source>
</evidence>
<evidence type="ECO:0000256" key="2">
    <source>
        <dbReference type="ARBA" id="ARBA00006448"/>
    </source>
</evidence>
<keyword evidence="3" id="KW-1003">Cell membrane</keyword>
<feature type="transmembrane region" description="Helical" evidence="7">
    <location>
        <begin position="37"/>
        <end position="54"/>
    </location>
</feature>
<dbReference type="Gene3D" id="3.30.240.20">
    <property type="entry name" value="bsu07140 like domains"/>
    <property type="match status" value="2"/>
</dbReference>
<evidence type="ECO:0000313" key="11">
    <source>
        <dbReference type="EMBL" id="OHT24632.1"/>
    </source>
</evidence>
<dbReference type="GeneID" id="92277928"/>
<dbReference type="PANTHER" id="PTHR34582">
    <property type="entry name" value="UPF0702 TRANSMEMBRANE PROTEIN YCAP"/>
    <property type="match status" value="1"/>
</dbReference>
<keyword evidence="6 7" id="KW-0472">Membrane</keyword>
<dbReference type="EMBL" id="ABMABF030000017">
    <property type="protein sequence ID" value="EMJ5136173.1"/>
    <property type="molecule type" value="Genomic_DNA"/>
</dbReference>
<feature type="domain" description="YetF-like N-terminal transmembrane" evidence="9">
    <location>
        <begin position="5"/>
        <end position="80"/>
    </location>
</feature>
<dbReference type="RefSeq" id="WP_070926621.1">
    <property type="nucleotide sequence ID" value="NZ_CANMXG010000017.1"/>
</dbReference>
<dbReference type="AlphaFoldDB" id="A0A1S1HS03"/>
<dbReference type="Pfam" id="PF04239">
    <property type="entry name" value="DUF421"/>
    <property type="match status" value="1"/>
</dbReference>
<dbReference type="Proteomes" id="UP000179588">
    <property type="component" value="Unassembled WGS sequence"/>
</dbReference>
<dbReference type="InterPro" id="IPR048454">
    <property type="entry name" value="YetF_N"/>
</dbReference>
<evidence type="ECO:0000256" key="4">
    <source>
        <dbReference type="ARBA" id="ARBA00022692"/>
    </source>
</evidence>
<evidence type="ECO:0000256" key="1">
    <source>
        <dbReference type="ARBA" id="ARBA00004651"/>
    </source>
</evidence>
<comment type="subcellular location">
    <subcellularLocation>
        <location evidence="1">Cell membrane</location>
        <topology evidence="1">Multi-pass membrane protein</topology>
    </subcellularLocation>
</comment>
<dbReference type="InterPro" id="IPR023090">
    <property type="entry name" value="UPF0702_alpha/beta_dom_sf"/>
</dbReference>
<protein>
    <submittedName>
        <fullName evidence="10">DUF421 domain-containing protein</fullName>
    </submittedName>
</protein>
<gene>
    <name evidence="11" type="ORF">A3Q29_02655</name>
    <name evidence="10" type="ORF">RG298_003965</name>
</gene>
<dbReference type="OrthoDB" id="9778331at2"/>